<dbReference type="EMBL" id="QXUF01000060">
    <property type="protein sequence ID" value="RIN00092.1"/>
    <property type="molecule type" value="Genomic_DNA"/>
</dbReference>
<comment type="similarity">
    <text evidence="1">Belongs to the glycosyltransferase 2 family.</text>
</comment>
<dbReference type="OrthoDB" id="396512at2"/>
<keyword evidence="4" id="KW-1185">Reference proteome</keyword>
<evidence type="ECO:0000313" key="4">
    <source>
        <dbReference type="Proteomes" id="UP000286317"/>
    </source>
</evidence>
<reference evidence="3 4" key="1">
    <citation type="journal article" date="2016" name="Front. Microbiol.">
        <title>Comprehensive Phylogenetic Analysis of Bovine Non-aureus Staphylococci Species Based on Whole-Genome Sequencing.</title>
        <authorList>
            <person name="Naushad S."/>
            <person name="Barkema H.W."/>
            <person name="Luby C."/>
            <person name="Condas L.A."/>
            <person name="Nobrega D.B."/>
            <person name="Carson D.A."/>
            <person name="De Buck J."/>
        </authorList>
    </citation>
    <scope>NUCLEOTIDE SEQUENCE [LARGE SCALE GENOMIC DNA]</scope>
    <source>
        <strain evidence="3 4">SNUC 4554</strain>
    </source>
</reference>
<comment type="caution">
    <text evidence="3">The sequence shown here is derived from an EMBL/GenBank/DDBJ whole genome shotgun (WGS) entry which is preliminary data.</text>
</comment>
<dbReference type="GO" id="GO:0016758">
    <property type="term" value="F:hexosyltransferase activity"/>
    <property type="evidence" value="ECO:0007669"/>
    <property type="project" value="UniProtKB-ARBA"/>
</dbReference>
<evidence type="ECO:0000259" key="2">
    <source>
        <dbReference type="Pfam" id="PF00535"/>
    </source>
</evidence>
<dbReference type="PANTHER" id="PTHR22916">
    <property type="entry name" value="GLYCOSYLTRANSFERASE"/>
    <property type="match status" value="1"/>
</dbReference>
<evidence type="ECO:0000256" key="1">
    <source>
        <dbReference type="ARBA" id="ARBA00006739"/>
    </source>
</evidence>
<dbReference type="AlphaFoldDB" id="A0A418IEG9"/>
<name>A0A418IEG9_9STAP</name>
<dbReference type="RefSeq" id="WP_119584475.1">
    <property type="nucleotide sequence ID" value="NZ_JAWVBH010000001.1"/>
</dbReference>
<sequence>MIIIKTKKIIFSIVITTFNNKNTIEKTLDSVMEQSLDADLYEIVIVDDCSNDGTWEILQRYNNFNIKMYRLAQNSGGPSIPRNTGVKYSIGEYLYFLDGDDWLEQNILETISENEKWHKSDLIISKVIKHTEKNQSVHARFMTVKTHVNEQSYKIPYLYYYLGPSGKFIKRKLIKDHDIQFPTNLHFGEDKMFFVKVFEKAQKVTTTTCIGAHINRYSDNVSIVRRTSFIKKRESDLAIFEYVLNMKDKKRRDKFLLRNLEYDLLTSCNSHVFLDSPKETKINIFEMIQTTFENVYIQKYIVPQIDAKFDSAITAIYDNDFNKFEAYFEWLKRGYKLLEKQADNHYEFKDTEGLDFRITIPFANLKNLQVMEKAMYLQIEVNNLKDNRIKGVQLESRTDYKQNITYKDIIVKDGFLTIVLNQQLLESLALGIYNIIIIYDKYKVLNVKYGFTKKIENSSTIATIYPTINGNLALKVKYNE</sequence>
<dbReference type="Pfam" id="PF00535">
    <property type="entry name" value="Glycos_transf_2"/>
    <property type="match status" value="1"/>
</dbReference>
<dbReference type="CDD" id="cd00761">
    <property type="entry name" value="Glyco_tranf_GTA_type"/>
    <property type="match status" value="1"/>
</dbReference>
<dbReference type="Proteomes" id="UP000286317">
    <property type="component" value="Unassembled WGS sequence"/>
</dbReference>
<protein>
    <submittedName>
        <fullName evidence="3">Glycosyltransferase family 2 protein</fullName>
    </submittedName>
</protein>
<proteinExistence type="inferred from homology"/>
<dbReference type="PANTHER" id="PTHR22916:SF3">
    <property type="entry name" value="UDP-GLCNAC:BETAGAL BETA-1,3-N-ACETYLGLUCOSAMINYLTRANSFERASE-LIKE PROTEIN 1"/>
    <property type="match status" value="1"/>
</dbReference>
<evidence type="ECO:0000313" key="3">
    <source>
        <dbReference type="EMBL" id="RIN00092.1"/>
    </source>
</evidence>
<organism evidence="3 4">
    <name type="scientific">Staphylococcus shinii</name>
    <dbReference type="NCBI Taxonomy" id="2912228"/>
    <lineage>
        <taxon>Bacteria</taxon>
        <taxon>Bacillati</taxon>
        <taxon>Bacillota</taxon>
        <taxon>Bacilli</taxon>
        <taxon>Bacillales</taxon>
        <taxon>Staphylococcaceae</taxon>
        <taxon>Staphylococcus</taxon>
    </lineage>
</organism>
<feature type="domain" description="Glycosyltransferase 2-like" evidence="2">
    <location>
        <begin position="12"/>
        <end position="140"/>
    </location>
</feature>
<dbReference type="SUPFAM" id="SSF53448">
    <property type="entry name" value="Nucleotide-diphospho-sugar transferases"/>
    <property type="match status" value="1"/>
</dbReference>
<dbReference type="Gene3D" id="3.90.550.10">
    <property type="entry name" value="Spore Coat Polysaccharide Biosynthesis Protein SpsA, Chain A"/>
    <property type="match status" value="1"/>
</dbReference>
<dbReference type="InterPro" id="IPR029044">
    <property type="entry name" value="Nucleotide-diphossugar_trans"/>
</dbReference>
<accession>A0A418IEG9</accession>
<gene>
    <name evidence="3" type="ORF">BU112_09015</name>
</gene>
<dbReference type="InterPro" id="IPR001173">
    <property type="entry name" value="Glyco_trans_2-like"/>
</dbReference>